<dbReference type="Proteomes" id="UP000813461">
    <property type="component" value="Unassembled WGS sequence"/>
</dbReference>
<proteinExistence type="predicted"/>
<dbReference type="AlphaFoldDB" id="A0A8K0R4W4"/>
<reference evidence="1" key="1">
    <citation type="journal article" date="2021" name="Nat. Commun.">
        <title>Genetic determinants of endophytism in the Arabidopsis root mycobiome.</title>
        <authorList>
            <person name="Mesny F."/>
            <person name="Miyauchi S."/>
            <person name="Thiergart T."/>
            <person name="Pickel B."/>
            <person name="Atanasova L."/>
            <person name="Karlsson M."/>
            <person name="Huettel B."/>
            <person name="Barry K.W."/>
            <person name="Haridas S."/>
            <person name="Chen C."/>
            <person name="Bauer D."/>
            <person name="Andreopoulos W."/>
            <person name="Pangilinan J."/>
            <person name="LaButti K."/>
            <person name="Riley R."/>
            <person name="Lipzen A."/>
            <person name="Clum A."/>
            <person name="Drula E."/>
            <person name="Henrissat B."/>
            <person name="Kohler A."/>
            <person name="Grigoriev I.V."/>
            <person name="Martin F.M."/>
            <person name="Hacquard S."/>
        </authorList>
    </citation>
    <scope>NUCLEOTIDE SEQUENCE</scope>
    <source>
        <strain evidence="1">MPI-SDFR-AT-0120</strain>
    </source>
</reference>
<name>A0A8K0R4W4_9PLEO</name>
<organism evidence="1 2">
    <name type="scientific">Paraphoma chrysanthemicola</name>
    <dbReference type="NCBI Taxonomy" id="798071"/>
    <lineage>
        <taxon>Eukaryota</taxon>
        <taxon>Fungi</taxon>
        <taxon>Dikarya</taxon>
        <taxon>Ascomycota</taxon>
        <taxon>Pezizomycotina</taxon>
        <taxon>Dothideomycetes</taxon>
        <taxon>Pleosporomycetidae</taxon>
        <taxon>Pleosporales</taxon>
        <taxon>Pleosporineae</taxon>
        <taxon>Phaeosphaeriaceae</taxon>
        <taxon>Paraphoma</taxon>
    </lineage>
</organism>
<protein>
    <submittedName>
        <fullName evidence="1">Uncharacterized protein</fullName>
    </submittedName>
</protein>
<gene>
    <name evidence="1" type="ORF">FB567DRAFT_95667</name>
</gene>
<sequence>MAEILPDDMWACAAHSLEYRYPESIMDEAETVLRGFDCGGWFDIDSYNTERTILRIVVASHGMSRYDRLHVVDEFEELWNSQCYDYTSTDGHWVPQPSIAYKSSEYLSRTSDFTPFHTPSEFESGAVGTFSPHCWPWSYQSCTIDNACSSSSAGTHCEGNLSRHVRAQYTAHCPDRASWMCCECAEYADSRGVLTAPSKDRLGGANTRDLLDHCNDTTQCTCYSHWICCNCRGHHATFDETTV</sequence>
<keyword evidence="2" id="KW-1185">Reference proteome</keyword>
<dbReference type="EMBL" id="JAGMVJ010000013">
    <property type="protein sequence ID" value="KAH7083962.1"/>
    <property type="molecule type" value="Genomic_DNA"/>
</dbReference>
<evidence type="ECO:0000313" key="1">
    <source>
        <dbReference type="EMBL" id="KAH7083962.1"/>
    </source>
</evidence>
<comment type="caution">
    <text evidence="1">The sequence shown here is derived from an EMBL/GenBank/DDBJ whole genome shotgun (WGS) entry which is preliminary data.</text>
</comment>
<accession>A0A8K0R4W4</accession>
<evidence type="ECO:0000313" key="2">
    <source>
        <dbReference type="Proteomes" id="UP000813461"/>
    </source>
</evidence>